<dbReference type="PANTHER" id="PTHR24346:SF94">
    <property type="entry name" value="NON-SPECIFIC SERINE_THREONINE PROTEIN KINASE"/>
    <property type="match status" value="1"/>
</dbReference>
<protein>
    <recommendedName>
        <fullName evidence="4">non-specific serine/threonine protein kinase</fullName>
        <ecNumber evidence="4">2.7.11.1</ecNumber>
    </recommendedName>
</protein>
<dbReference type="PROSITE" id="PS00108">
    <property type="entry name" value="PROTEIN_KINASE_ST"/>
    <property type="match status" value="1"/>
</dbReference>
<keyword evidence="11" id="KW-0460">Magnesium</keyword>
<keyword evidence="8 15" id="KW-0547">Nucleotide-binding</keyword>
<dbReference type="GO" id="GO:0005524">
    <property type="term" value="F:ATP binding"/>
    <property type="evidence" value="ECO:0007669"/>
    <property type="project" value="UniProtKB-UniRule"/>
</dbReference>
<reference evidence="19" key="2">
    <citation type="submission" date="2020-12" db="UniProtKB">
        <authorList>
            <consortium name="WormBaseParasite"/>
        </authorList>
    </citation>
    <scope>IDENTIFICATION</scope>
</reference>
<evidence type="ECO:0000256" key="7">
    <source>
        <dbReference type="ARBA" id="ARBA00022723"/>
    </source>
</evidence>
<evidence type="ECO:0000256" key="8">
    <source>
        <dbReference type="ARBA" id="ARBA00022741"/>
    </source>
</evidence>
<proteinExistence type="inferred from homology"/>
<dbReference type="GO" id="GO:0035556">
    <property type="term" value="P:intracellular signal transduction"/>
    <property type="evidence" value="ECO:0007669"/>
    <property type="project" value="TreeGrafter"/>
</dbReference>
<dbReference type="GO" id="GO:0004674">
    <property type="term" value="F:protein serine/threonine kinase activity"/>
    <property type="evidence" value="ECO:0007669"/>
    <property type="project" value="UniProtKB-KW"/>
</dbReference>
<evidence type="ECO:0000256" key="13">
    <source>
        <dbReference type="ARBA" id="ARBA00047899"/>
    </source>
</evidence>
<dbReference type="InterPro" id="IPR000719">
    <property type="entry name" value="Prot_kinase_dom"/>
</dbReference>
<dbReference type="InterPro" id="IPR011009">
    <property type="entry name" value="Kinase-like_dom_sf"/>
</dbReference>
<reference evidence="17 18" key="1">
    <citation type="submission" date="2014-09" db="EMBL/GenBank/DDBJ databases">
        <authorList>
            <person name="Martin A.A."/>
        </authorList>
    </citation>
    <scope>NUCLEOTIDE SEQUENCE</scope>
    <source>
        <strain evidence="18">ED321</strain>
        <strain evidence="17">ED321 Heterogonic</strain>
    </source>
</reference>
<dbReference type="InterPro" id="IPR017441">
    <property type="entry name" value="Protein_kinase_ATP_BS"/>
</dbReference>
<sequence>MDERNLKNHNHTSGQGLAVVIGCSSSDEEEDILINEAPGNYIRNAEIDCDDNFLFNRRLSINGSSIHQQLESGMDEDNIIIPLHQDSSNQLSWKEHFIDIDGGQPFLSNVFEDLNIQRIDDGSYINEIKAPKIVEGYLFGSILGQGSYGKVKEVVHEKGLQRRAVKIIKDRTLRRIPNGSENVKSEIDVMFKIGRHPHNVELFDVFRNDEKQKMYIIMEYCVTSLQQMLDSTPTKTFSLFQTQHYFKQLLSGLEYLHSLHIIHKDIKPGNLLLGVNGFLKISDFGVAEMVPEERWDGNNDWLSVAQGTPKFQPPEVASGAYKTFKGRPIDIWSSGGDVMMKLYDNITHQLLEMPKGMDLSKDLVELIKGILQKNPDERWNIDRIKNSSWFNRNINVNLDEIVNVPPLLLNSIDMASVHRPLSIYEDIRRLISKDNQFNDGSSFQHTPERRLSIDDCDNIHCIGDIKQNIKSPINYDDVIIMNDVVENSSTNQVNKEKPKEKVSRGSSRALAFLGRCLRRRSSS</sequence>
<evidence type="ECO:0000256" key="3">
    <source>
        <dbReference type="ARBA" id="ARBA00009985"/>
    </source>
</evidence>
<dbReference type="STRING" id="34506.A0A090L426"/>
<dbReference type="GO" id="GO:0046872">
    <property type="term" value="F:metal ion binding"/>
    <property type="evidence" value="ECO:0007669"/>
    <property type="project" value="UniProtKB-KW"/>
</dbReference>
<dbReference type="InterPro" id="IPR008271">
    <property type="entry name" value="Ser/Thr_kinase_AS"/>
</dbReference>
<dbReference type="EMBL" id="LN609528">
    <property type="protein sequence ID" value="CEF62189.1"/>
    <property type="molecule type" value="Genomic_DNA"/>
</dbReference>
<dbReference type="WormBase" id="SRAE_1000046300">
    <property type="protein sequence ID" value="SRP00046"/>
    <property type="gene ID" value="WBGene00257059"/>
</dbReference>
<dbReference type="CTD" id="36374554"/>
<dbReference type="Gene3D" id="3.30.200.20">
    <property type="entry name" value="Phosphorylase Kinase, domain 1"/>
    <property type="match status" value="1"/>
</dbReference>
<dbReference type="SMART" id="SM00220">
    <property type="entry name" value="S_TKc"/>
    <property type="match status" value="1"/>
</dbReference>
<evidence type="ECO:0000256" key="2">
    <source>
        <dbReference type="ARBA" id="ARBA00001946"/>
    </source>
</evidence>
<evidence type="ECO:0000313" key="18">
    <source>
        <dbReference type="Proteomes" id="UP000035682"/>
    </source>
</evidence>
<organism evidence="17">
    <name type="scientific">Strongyloides ratti</name>
    <name type="common">Parasitic roundworm</name>
    <dbReference type="NCBI Taxonomy" id="34506"/>
    <lineage>
        <taxon>Eukaryota</taxon>
        <taxon>Metazoa</taxon>
        <taxon>Ecdysozoa</taxon>
        <taxon>Nematoda</taxon>
        <taxon>Chromadorea</taxon>
        <taxon>Rhabditida</taxon>
        <taxon>Tylenchina</taxon>
        <taxon>Panagrolaimomorpha</taxon>
        <taxon>Strongyloidoidea</taxon>
        <taxon>Strongyloididae</taxon>
        <taxon>Strongyloides</taxon>
    </lineage>
</organism>
<comment type="catalytic activity">
    <reaction evidence="14">
        <text>L-seryl-[protein] + ATP = O-phospho-L-seryl-[protein] + ADP + H(+)</text>
        <dbReference type="Rhea" id="RHEA:17989"/>
        <dbReference type="Rhea" id="RHEA-COMP:9863"/>
        <dbReference type="Rhea" id="RHEA-COMP:11604"/>
        <dbReference type="ChEBI" id="CHEBI:15378"/>
        <dbReference type="ChEBI" id="CHEBI:29999"/>
        <dbReference type="ChEBI" id="CHEBI:30616"/>
        <dbReference type="ChEBI" id="CHEBI:83421"/>
        <dbReference type="ChEBI" id="CHEBI:456216"/>
        <dbReference type="EC" id="2.7.11.1"/>
    </reaction>
</comment>
<evidence type="ECO:0000256" key="10">
    <source>
        <dbReference type="ARBA" id="ARBA00022840"/>
    </source>
</evidence>
<keyword evidence="10 15" id="KW-0067">ATP-binding</keyword>
<evidence type="ECO:0000313" key="20">
    <source>
        <dbReference type="WormBase" id="SRAE_1000046300"/>
    </source>
</evidence>
<dbReference type="PROSITE" id="PS50011">
    <property type="entry name" value="PROTEIN_KINASE_DOM"/>
    <property type="match status" value="1"/>
</dbReference>
<dbReference type="Proteomes" id="UP000035682">
    <property type="component" value="Unplaced"/>
</dbReference>
<comment type="catalytic activity">
    <reaction evidence="13">
        <text>L-threonyl-[protein] + ATP = O-phospho-L-threonyl-[protein] + ADP + H(+)</text>
        <dbReference type="Rhea" id="RHEA:46608"/>
        <dbReference type="Rhea" id="RHEA-COMP:11060"/>
        <dbReference type="Rhea" id="RHEA-COMP:11605"/>
        <dbReference type="ChEBI" id="CHEBI:15378"/>
        <dbReference type="ChEBI" id="CHEBI:30013"/>
        <dbReference type="ChEBI" id="CHEBI:30616"/>
        <dbReference type="ChEBI" id="CHEBI:61977"/>
        <dbReference type="ChEBI" id="CHEBI:456216"/>
        <dbReference type="EC" id="2.7.11.1"/>
    </reaction>
</comment>
<evidence type="ECO:0000256" key="5">
    <source>
        <dbReference type="ARBA" id="ARBA00022527"/>
    </source>
</evidence>
<dbReference type="PROSITE" id="PS51257">
    <property type="entry name" value="PROKAR_LIPOPROTEIN"/>
    <property type="match status" value="1"/>
</dbReference>
<evidence type="ECO:0000256" key="4">
    <source>
        <dbReference type="ARBA" id="ARBA00012513"/>
    </source>
</evidence>
<dbReference type="GO" id="GO:0005737">
    <property type="term" value="C:cytoplasm"/>
    <property type="evidence" value="ECO:0007669"/>
    <property type="project" value="TreeGrafter"/>
</dbReference>
<feature type="domain" description="Protein kinase" evidence="16">
    <location>
        <begin position="137"/>
        <end position="390"/>
    </location>
</feature>
<evidence type="ECO:0000256" key="9">
    <source>
        <dbReference type="ARBA" id="ARBA00022777"/>
    </source>
</evidence>
<comment type="cofactor">
    <cofactor evidence="2">
        <name>Mg(2+)</name>
        <dbReference type="ChEBI" id="CHEBI:18420"/>
    </cofactor>
</comment>
<evidence type="ECO:0000256" key="11">
    <source>
        <dbReference type="ARBA" id="ARBA00022842"/>
    </source>
</evidence>
<dbReference type="PANTHER" id="PTHR24346">
    <property type="entry name" value="MAP/MICROTUBULE AFFINITY-REGULATING KINASE"/>
    <property type="match status" value="1"/>
</dbReference>
<comment type="similarity">
    <text evidence="3">Belongs to the protein kinase superfamily. CAMK Ser/Thr protein kinase family. LKB1 subfamily.</text>
</comment>
<gene>
    <name evidence="17 19 20" type="ORF">SRAE_1000046300</name>
</gene>
<dbReference type="GeneID" id="36374554"/>
<dbReference type="PROSITE" id="PS00107">
    <property type="entry name" value="PROTEIN_KINASE_ATP"/>
    <property type="match status" value="1"/>
</dbReference>
<keyword evidence="9 17" id="KW-0418">Kinase</keyword>
<accession>A0A090L426</accession>
<keyword evidence="5" id="KW-0723">Serine/threonine-protein kinase</keyword>
<keyword evidence="6" id="KW-0808">Transferase</keyword>
<dbReference type="WBParaSite" id="SRAE_1000046300.1">
    <property type="protein sequence ID" value="SRAE_1000046300.1"/>
    <property type="gene ID" value="WBGene00257059"/>
</dbReference>
<dbReference type="Gene3D" id="1.10.510.10">
    <property type="entry name" value="Transferase(Phosphotransferase) domain 1"/>
    <property type="match status" value="1"/>
</dbReference>
<evidence type="ECO:0000313" key="19">
    <source>
        <dbReference type="WBParaSite" id="SRAE_1000046300.1"/>
    </source>
</evidence>
<keyword evidence="18" id="KW-1185">Reference proteome</keyword>
<dbReference type="EC" id="2.7.11.1" evidence="4"/>
<dbReference type="SUPFAM" id="SSF56112">
    <property type="entry name" value="Protein kinase-like (PK-like)"/>
    <property type="match status" value="1"/>
</dbReference>
<evidence type="ECO:0000313" key="17">
    <source>
        <dbReference type="EMBL" id="CEF62189.1"/>
    </source>
</evidence>
<name>A0A090L426_STRRB</name>
<evidence type="ECO:0000256" key="14">
    <source>
        <dbReference type="ARBA" id="ARBA00048679"/>
    </source>
</evidence>
<evidence type="ECO:0000259" key="16">
    <source>
        <dbReference type="PROSITE" id="PS50011"/>
    </source>
</evidence>
<dbReference type="OrthoDB" id="68483at2759"/>
<evidence type="ECO:0000256" key="15">
    <source>
        <dbReference type="PROSITE-ProRule" id="PRU10141"/>
    </source>
</evidence>
<evidence type="ECO:0000256" key="6">
    <source>
        <dbReference type="ARBA" id="ARBA00022679"/>
    </source>
</evidence>
<feature type="binding site" evidence="15">
    <location>
        <position position="166"/>
    </location>
    <ligand>
        <name>ATP</name>
        <dbReference type="ChEBI" id="CHEBI:30616"/>
    </ligand>
</feature>
<dbReference type="AlphaFoldDB" id="A0A090L426"/>
<dbReference type="RefSeq" id="XP_024501391.1">
    <property type="nucleotide sequence ID" value="XM_024647299.1"/>
</dbReference>
<keyword evidence="12" id="KW-0464">Manganese</keyword>
<keyword evidence="7" id="KW-0479">Metal-binding</keyword>
<evidence type="ECO:0000256" key="12">
    <source>
        <dbReference type="ARBA" id="ARBA00023211"/>
    </source>
</evidence>
<dbReference type="Pfam" id="PF00069">
    <property type="entry name" value="Pkinase"/>
    <property type="match status" value="1"/>
</dbReference>
<evidence type="ECO:0000256" key="1">
    <source>
        <dbReference type="ARBA" id="ARBA00001936"/>
    </source>
</evidence>
<comment type="cofactor">
    <cofactor evidence="1">
        <name>Mn(2+)</name>
        <dbReference type="ChEBI" id="CHEBI:29035"/>
    </cofactor>
</comment>